<gene>
    <name evidence="1" type="ORF">AS026_00080</name>
</gene>
<name>A0A109K3T0_9HYPH</name>
<evidence type="ECO:0000313" key="1">
    <source>
        <dbReference type="EMBL" id="KWV60240.1"/>
    </source>
</evidence>
<protein>
    <submittedName>
        <fullName evidence="1">Uncharacterized protein</fullName>
    </submittedName>
</protein>
<dbReference type="RefSeq" id="WP_062368234.1">
    <property type="nucleotide sequence ID" value="NZ_LNCD01000001.1"/>
</dbReference>
<evidence type="ECO:0000313" key="2">
    <source>
        <dbReference type="Proteomes" id="UP000068164"/>
    </source>
</evidence>
<proteinExistence type="predicted"/>
<dbReference type="InterPro" id="IPR054632">
    <property type="entry name" value="Aroma_sacti_dom"/>
</dbReference>
<dbReference type="Proteomes" id="UP000068164">
    <property type="component" value="Unassembled WGS sequence"/>
</dbReference>
<organism evidence="1 2">
    <name type="scientific">Rhizobium altiplani</name>
    <dbReference type="NCBI Taxonomy" id="1864509"/>
    <lineage>
        <taxon>Bacteria</taxon>
        <taxon>Pseudomonadati</taxon>
        <taxon>Pseudomonadota</taxon>
        <taxon>Alphaproteobacteria</taxon>
        <taxon>Hyphomicrobiales</taxon>
        <taxon>Rhizobiaceae</taxon>
        <taxon>Rhizobium/Agrobacterium group</taxon>
        <taxon>Rhizobium</taxon>
    </lineage>
</organism>
<dbReference type="NCBIfam" id="NF045560">
    <property type="entry name" value="aroma_sacti_dom"/>
    <property type="match status" value="1"/>
</dbReference>
<accession>A0A109K3T0</accession>
<comment type="caution">
    <text evidence="1">The sequence shown here is derived from an EMBL/GenBank/DDBJ whole genome shotgun (WGS) entry which is preliminary data.</text>
</comment>
<reference evidence="1 2" key="1">
    <citation type="submission" date="2015-11" db="EMBL/GenBank/DDBJ databases">
        <title>Draft Genome Sequence of the Strain BR 10423 (Rhizobium sp.) isolated from nodules of Mimosa pudica.</title>
        <authorList>
            <person name="Barauna A.C."/>
            <person name="Zilli J.E."/>
            <person name="Simoes-Araujo J.L."/>
            <person name="Reis V.M."/>
            <person name="James E.K."/>
            <person name="Reis F.B.Jr."/>
            <person name="Rouws L.F."/>
            <person name="Passos S.R."/>
            <person name="Gois S.R."/>
        </authorList>
    </citation>
    <scope>NUCLEOTIDE SEQUENCE [LARGE SCALE GENOMIC DNA]</scope>
    <source>
        <strain evidence="1 2">BR10423</strain>
    </source>
</reference>
<sequence length="63" mass="7352">MASANYDKLKQAKVFDDEQQMADEQKKQLEDLTPQEVKALIDIKAKLDKFEWPIKTVKKPTML</sequence>
<dbReference type="EMBL" id="LNCD01000001">
    <property type="protein sequence ID" value="KWV60240.1"/>
    <property type="molecule type" value="Genomic_DNA"/>
</dbReference>
<keyword evidence="2" id="KW-1185">Reference proteome</keyword>
<dbReference type="AlphaFoldDB" id="A0A109K3T0"/>